<dbReference type="GO" id="GO:0051082">
    <property type="term" value="F:unfolded protein binding"/>
    <property type="evidence" value="ECO:0007669"/>
    <property type="project" value="InterPro"/>
</dbReference>
<comment type="similarity">
    <text evidence="1">Belongs to the prefoldin subunit alpha family.</text>
</comment>
<dbReference type="GO" id="GO:0005737">
    <property type="term" value="C:cytoplasm"/>
    <property type="evidence" value="ECO:0007669"/>
    <property type="project" value="TreeGrafter"/>
</dbReference>
<dbReference type="GO" id="GO:0006457">
    <property type="term" value="P:protein folding"/>
    <property type="evidence" value="ECO:0007669"/>
    <property type="project" value="InterPro"/>
</dbReference>
<dbReference type="FunFam" id="1.10.287.370:FF:000004">
    <property type="entry name" value="Probable prefoldin subunit 5"/>
    <property type="match status" value="1"/>
</dbReference>
<dbReference type="GO" id="GO:1990115">
    <property type="term" value="P:RNA polymerase III assembly"/>
    <property type="evidence" value="ECO:0007669"/>
    <property type="project" value="TreeGrafter"/>
</dbReference>
<evidence type="ECO:0000313" key="5">
    <source>
        <dbReference type="Proteomes" id="UP000193920"/>
    </source>
</evidence>
<dbReference type="InterPro" id="IPR009053">
    <property type="entry name" value="Prefoldin"/>
</dbReference>
<dbReference type="Pfam" id="PF02996">
    <property type="entry name" value="Prefoldin"/>
    <property type="match status" value="1"/>
</dbReference>
<dbReference type="HAMAP" id="MF_00308">
    <property type="entry name" value="PfdA"/>
    <property type="match status" value="1"/>
</dbReference>
<dbReference type="InterPro" id="IPR004127">
    <property type="entry name" value="Prefoldin_subunit_alpha"/>
</dbReference>
<dbReference type="PANTHER" id="PTHR12674:SF2">
    <property type="entry name" value="PREFOLDIN SUBUNIT 5"/>
    <property type="match status" value="1"/>
</dbReference>
<keyword evidence="2" id="KW-0143">Chaperone</keyword>
<dbReference type="EMBL" id="MCOG01000055">
    <property type="protein sequence ID" value="ORY63731.1"/>
    <property type="molecule type" value="Genomic_DNA"/>
</dbReference>
<gene>
    <name evidence="4" type="ORF">LY90DRAFT_668200</name>
</gene>
<dbReference type="InterPro" id="IPR011599">
    <property type="entry name" value="PFD_alpha_archaea"/>
</dbReference>
<proteinExistence type="inferred from homology"/>
<dbReference type="GO" id="GO:1990114">
    <property type="term" value="P:RNA polymerase II core complex assembly"/>
    <property type="evidence" value="ECO:0007669"/>
    <property type="project" value="TreeGrafter"/>
</dbReference>
<evidence type="ECO:0000256" key="1">
    <source>
        <dbReference type="ARBA" id="ARBA00010048"/>
    </source>
</evidence>
<comment type="caution">
    <text evidence="4">The sequence shown here is derived from an EMBL/GenBank/DDBJ whole genome shotgun (WGS) entry which is preliminary data.</text>
</comment>
<dbReference type="Gene3D" id="1.10.287.370">
    <property type="match status" value="1"/>
</dbReference>
<dbReference type="GO" id="GO:0016272">
    <property type="term" value="C:prefoldin complex"/>
    <property type="evidence" value="ECO:0007669"/>
    <property type="project" value="InterPro"/>
</dbReference>
<evidence type="ECO:0000256" key="2">
    <source>
        <dbReference type="ARBA" id="ARBA00023186"/>
    </source>
</evidence>
<evidence type="ECO:0000256" key="3">
    <source>
        <dbReference type="SAM" id="Coils"/>
    </source>
</evidence>
<keyword evidence="5" id="KW-1185">Reference proteome</keyword>
<dbReference type="CDD" id="cd23157">
    <property type="entry name" value="Prefoldin_5"/>
    <property type="match status" value="1"/>
</dbReference>
<sequence length="161" mass="18280">MSSATDNEKLNTTVIDLAELPLEQLQAVRQQIEEEIQHLTESYSALKLAQTKFNTNIDCINTVKKLEDGDNILVPLTVSLYVPGQLVNKDKLIVDVGTGYYVEKNLDDSKKFFEKKNSFLKDNLAKLQKSIISRQDQNKAIIEVLQVKLNEAQKKDKVKTK</sequence>
<accession>A0A1Y2DWT4</accession>
<dbReference type="NCBIfam" id="TIGR00293">
    <property type="entry name" value="prefoldin subunit alpha"/>
    <property type="match status" value="1"/>
</dbReference>
<keyword evidence="3" id="KW-0175">Coiled coil</keyword>
<dbReference type="GO" id="GO:1990113">
    <property type="term" value="P:RNA polymerase I assembly"/>
    <property type="evidence" value="ECO:0007669"/>
    <property type="project" value="TreeGrafter"/>
</dbReference>
<protein>
    <submittedName>
        <fullName evidence="4">Prefoldin alpha subunit</fullName>
    </submittedName>
</protein>
<dbReference type="AlphaFoldDB" id="A0A1Y2DWT4"/>
<dbReference type="OrthoDB" id="10267474at2759"/>
<feature type="coiled-coil region" evidence="3">
    <location>
        <begin position="22"/>
        <end position="49"/>
    </location>
</feature>
<dbReference type="Proteomes" id="UP000193920">
    <property type="component" value="Unassembled WGS sequence"/>
</dbReference>
<evidence type="ECO:0000313" key="4">
    <source>
        <dbReference type="EMBL" id="ORY63731.1"/>
    </source>
</evidence>
<name>A0A1Y2DWT4_9FUNG</name>
<dbReference type="PANTHER" id="PTHR12674">
    <property type="entry name" value="PREFOLDIN SUBUNIT 5"/>
    <property type="match status" value="1"/>
</dbReference>
<dbReference type="STRING" id="1754190.A0A1Y2DWT4"/>
<organism evidence="4 5">
    <name type="scientific">Neocallimastix californiae</name>
    <dbReference type="NCBI Taxonomy" id="1754190"/>
    <lineage>
        <taxon>Eukaryota</taxon>
        <taxon>Fungi</taxon>
        <taxon>Fungi incertae sedis</taxon>
        <taxon>Chytridiomycota</taxon>
        <taxon>Chytridiomycota incertae sedis</taxon>
        <taxon>Neocallimastigomycetes</taxon>
        <taxon>Neocallimastigales</taxon>
        <taxon>Neocallimastigaceae</taxon>
        <taxon>Neocallimastix</taxon>
    </lineage>
</organism>
<dbReference type="SUPFAM" id="SSF46579">
    <property type="entry name" value="Prefoldin"/>
    <property type="match status" value="1"/>
</dbReference>
<reference evidence="4 5" key="1">
    <citation type="submission" date="2016-08" db="EMBL/GenBank/DDBJ databases">
        <title>A Parts List for Fungal Cellulosomes Revealed by Comparative Genomics.</title>
        <authorList>
            <consortium name="DOE Joint Genome Institute"/>
            <person name="Haitjema C.H."/>
            <person name="Gilmore S.P."/>
            <person name="Henske J.K."/>
            <person name="Solomon K.V."/>
            <person name="De Groot R."/>
            <person name="Kuo A."/>
            <person name="Mondo S.J."/>
            <person name="Salamov A.A."/>
            <person name="Labutti K."/>
            <person name="Zhao Z."/>
            <person name="Chiniquy J."/>
            <person name="Barry K."/>
            <person name="Brewer H.M."/>
            <person name="Purvine S.O."/>
            <person name="Wright A.T."/>
            <person name="Boxma B."/>
            <person name="Van Alen T."/>
            <person name="Hackstein J.H."/>
            <person name="Baker S.E."/>
            <person name="Grigoriev I.V."/>
            <person name="O'Malley M.A."/>
        </authorList>
    </citation>
    <scope>NUCLEOTIDE SEQUENCE [LARGE SCALE GENOMIC DNA]</scope>
    <source>
        <strain evidence="4 5">G1</strain>
    </source>
</reference>